<comment type="caution">
    <text evidence="5">The sequence shown here is derived from an EMBL/GenBank/DDBJ whole genome shotgun (WGS) entry which is preliminary data.</text>
</comment>
<evidence type="ECO:0000256" key="2">
    <source>
        <dbReference type="ARBA" id="ARBA00022827"/>
    </source>
</evidence>
<dbReference type="PRINTS" id="PR00368">
    <property type="entry name" value="FADPNR"/>
</dbReference>
<dbReference type="AlphaFoldDB" id="A0A4R0R9G6"/>
<dbReference type="Proteomes" id="UP000292702">
    <property type="component" value="Unassembled WGS sequence"/>
</dbReference>
<reference evidence="5 6" key="1">
    <citation type="submission" date="2018-11" db="EMBL/GenBank/DDBJ databases">
        <title>Genome assembly of Steccherinum ochraceum LE-BIN_3174, the white-rot fungus of the Steccherinaceae family (The Residual Polyporoid clade, Polyporales, Basidiomycota).</title>
        <authorList>
            <person name="Fedorova T.V."/>
            <person name="Glazunova O.A."/>
            <person name="Landesman E.O."/>
            <person name="Moiseenko K.V."/>
            <person name="Psurtseva N.V."/>
            <person name="Savinova O.S."/>
            <person name="Shakhova N.V."/>
            <person name="Tyazhelova T.V."/>
            <person name="Vasina D.V."/>
        </authorList>
    </citation>
    <scope>NUCLEOTIDE SEQUENCE [LARGE SCALE GENOMIC DNA]</scope>
    <source>
        <strain evidence="5 6">LE-BIN_3174</strain>
    </source>
</reference>
<sequence length="573" mass="63397">MKAAKQQSICILGAGPAGLITAHTLLQDGFENVSVLTRDRTPGGVWAAERVYPGLTLNNVHGEYRFSQLPMPPPRDAKATGGRLRGEDLRDYFASFADRFLKGKISYNTEVLRVQKSATSGEASWRVTTRSQVDGETRELVFNKFVMCTGGCSEPSIPRSLEAAAASTVGFAGPVVHSSQIASNQPAILDAAKHLNTPDPGHILVIGGGKSAQDAASFFAKLGRKVTILFDNADAIVAAPIPLPEFIRKSRFLAVASPYITLRTRLERFLHTTWLGSKITHGLWSFLEWSSFLALNVPSNSPLRKSHSVFWAVRTNDEGNGGSDRFHGLVNAGKIQMVAPARATRYLEARTTKEGRNVVVVETSDGGNVEADAVVLATGYKSSWGPLFDEDTRKDLGLDPQPVPYSNEFDDYVSLAHPPQHHHDREAKHCLIYRGLIPAKTILNRDFAINGAAFSTNPGYTYEVAAHWISSYFLSDPFLHIPPTVQDASDVCLRYNAWLRKRHPDMLAEINESYSSVLSFWSWPQMADELLEDMELPSMRSGGNWLTWVFKVVDLKEIKDLRGEREQKRLACQ</sequence>
<keyword evidence="2" id="KW-0274">FAD</keyword>
<dbReference type="GO" id="GO:0016491">
    <property type="term" value="F:oxidoreductase activity"/>
    <property type="evidence" value="ECO:0007669"/>
    <property type="project" value="UniProtKB-KW"/>
</dbReference>
<proteinExistence type="predicted"/>
<dbReference type="InterPro" id="IPR050346">
    <property type="entry name" value="FMO-like"/>
</dbReference>
<dbReference type="PRINTS" id="PR00411">
    <property type="entry name" value="PNDRDTASEI"/>
</dbReference>
<dbReference type="Gene3D" id="3.50.50.60">
    <property type="entry name" value="FAD/NAD(P)-binding domain"/>
    <property type="match status" value="1"/>
</dbReference>
<dbReference type="PANTHER" id="PTHR23023">
    <property type="entry name" value="DIMETHYLANILINE MONOOXYGENASE"/>
    <property type="match status" value="1"/>
</dbReference>
<evidence type="ECO:0000256" key="3">
    <source>
        <dbReference type="ARBA" id="ARBA00023002"/>
    </source>
</evidence>
<dbReference type="InterPro" id="IPR036188">
    <property type="entry name" value="FAD/NAD-bd_sf"/>
</dbReference>
<organism evidence="5 6">
    <name type="scientific">Steccherinum ochraceum</name>
    <dbReference type="NCBI Taxonomy" id="92696"/>
    <lineage>
        <taxon>Eukaryota</taxon>
        <taxon>Fungi</taxon>
        <taxon>Dikarya</taxon>
        <taxon>Basidiomycota</taxon>
        <taxon>Agaricomycotina</taxon>
        <taxon>Agaricomycetes</taxon>
        <taxon>Polyporales</taxon>
        <taxon>Steccherinaceae</taxon>
        <taxon>Steccherinum</taxon>
    </lineage>
</organism>
<feature type="domain" description="FAD/NAD(P)-binding" evidence="4">
    <location>
        <begin position="8"/>
        <end position="229"/>
    </location>
</feature>
<dbReference type="STRING" id="92696.A0A4R0R9G6"/>
<dbReference type="OrthoDB" id="2915840at2759"/>
<evidence type="ECO:0000313" key="6">
    <source>
        <dbReference type="Proteomes" id="UP000292702"/>
    </source>
</evidence>
<accession>A0A4R0R9G6</accession>
<dbReference type="Pfam" id="PF07992">
    <property type="entry name" value="Pyr_redox_2"/>
    <property type="match status" value="1"/>
</dbReference>
<evidence type="ECO:0000313" key="5">
    <source>
        <dbReference type="EMBL" id="TCD60699.1"/>
    </source>
</evidence>
<protein>
    <recommendedName>
        <fullName evidence="4">FAD/NAD(P)-binding domain-containing protein</fullName>
    </recommendedName>
</protein>
<dbReference type="EMBL" id="RWJN01000557">
    <property type="protein sequence ID" value="TCD60699.1"/>
    <property type="molecule type" value="Genomic_DNA"/>
</dbReference>
<keyword evidence="3" id="KW-0560">Oxidoreductase</keyword>
<dbReference type="InterPro" id="IPR036291">
    <property type="entry name" value="NAD(P)-bd_dom_sf"/>
</dbReference>
<evidence type="ECO:0000256" key="1">
    <source>
        <dbReference type="ARBA" id="ARBA00022630"/>
    </source>
</evidence>
<gene>
    <name evidence="5" type="ORF">EIP91_009652</name>
</gene>
<name>A0A4R0R9G6_9APHY</name>
<dbReference type="SUPFAM" id="SSF51735">
    <property type="entry name" value="NAD(P)-binding Rossmann-fold domains"/>
    <property type="match status" value="1"/>
</dbReference>
<keyword evidence="6" id="KW-1185">Reference proteome</keyword>
<evidence type="ECO:0000259" key="4">
    <source>
        <dbReference type="Pfam" id="PF07992"/>
    </source>
</evidence>
<dbReference type="InterPro" id="IPR023753">
    <property type="entry name" value="FAD/NAD-binding_dom"/>
</dbReference>
<dbReference type="SUPFAM" id="SSF51905">
    <property type="entry name" value="FAD/NAD(P)-binding domain"/>
    <property type="match status" value="2"/>
</dbReference>
<keyword evidence="1" id="KW-0285">Flavoprotein</keyword>